<evidence type="ECO:0000256" key="5">
    <source>
        <dbReference type="ARBA" id="ARBA00022692"/>
    </source>
</evidence>
<gene>
    <name evidence="11 13" type="primary">mtgA</name>
    <name evidence="13" type="ORF">PQR62_10365</name>
</gene>
<dbReference type="PANTHER" id="PTHR30400">
    <property type="entry name" value="MONOFUNCTIONAL BIOSYNTHETIC PEPTIDOGLYCAN TRANSGLYCOSYLASE"/>
    <property type="match status" value="1"/>
</dbReference>
<evidence type="ECO:0000256" key="9">
    <source>
        <dbReference type="ARBA" id="ARBA00023136"/>
    </source>
</evidence>
<evidence type="ECO:0000259" key="12">
    <source>
        <dbReference type="Pfam" id="PF00912"/>
    </source>
</evidence>
<keyword evidence="1 11" id="KW-1003">Cell membrane</keyword>
<protein>
    <recommendedName>
        <fullName evidence="11">Biosynthetic peptidoglycan transglycosylase</fullName>
        <ecNumber evidence="11">2.4.99.28</ecNumber>
    </recommendedName>
    <alternativeName>
        <fullName evidence="11">Glycan polymerase</fullName>
    </alternativeName>
    <alternativeName>
        <fullName evidence="11">Peptidoglycan glycosyltransferase MtgA</fullName>
        <shortName evidence="11">PGT</shortName>
    </alternativeName>
</protein>
<comment type="function">
    <text evidence="11">Peptidoglycan polymerase that catalyzes glycan chain elongation from lipid-linked precursors.</text>
</comment>
<dbReference type="GO" id="GO:0008955">
    <property type="term" value="F:peptidoglycan glycosyltransferase activity"/>
    <property type="evidence" value="ECO:0007669"/>
    <property type="project" value="UniProtKB-EC"/>
</dbReference>
<dbReference type="SUPFAM" id="SSF53955">
    <property type="entry name" value="Lysozyme-like"/>
    <property type="match status" value="1"/>
</dbReference>
<dbReference type="InterPro" id="IPR023346">
    <property type="entry name" value="Lysozyme-like_dom_sf"/>
</dbReference>
<comment type="catalytic activity">
    <reaction evidence="11">
        <text>[GlcNAc-(1-&gt;4)-Mur2Ac(oyl-L-Ala-gamma-D-Glu-L-Lys-D-Ala-D-Ala)](n)-di-trans,octa-cis-undecaprenyl diphosphate + beta-D-GlcNAc-(1-&gt;4)-Mur2Ac(oyl-L-Ala-gamma-D-Glu-L-Lys-D-Ala-D-Ala)-di-trans,octa-cis-undecaprenyl diphosphate = [GlcNAc-(1-&gt;4)-Mur2Ac(oyl-L-Ala-gamma-D-Glu-L-Lys-D-Ala-D-Ala)](n+1)-di-trans,octa-cis-undecaprenyl diphosphate + di-trans,octa-cis-undecaprenyl diphosphate + H(+)</text>
        <dbReference type="Rhea" id="RHEA:23708"/>
        <dbReference type="Rhea" id="RHEA-COMP:9602"/>
        <dbReference type="Rhea" id="RHEA-COMP:9603"/>
        <dbReference type="ChEBI" id="CHEBI:15378"/>
        <dbReference type="ChEBI" id="CHEBI:58405"/>
        <dbReference type="ChEBI" id="CHEBI:60033"/>
        <dbReference type="ChEBI" id="CHEBI:78435"/>
        <dbReference type="EC" id="2.4.99.28"/>
    </reaction>
</comment>
<evidence type="ECO:0000256" key="8">
    <source>
        <dbReference type="ARBA" id="ARBA00022989"/>
    </source>
</evidence>
<keyword evidence="2 11" id="KW-0997">Cell inner membrane</keyword>
<comment type="pathway">
    <text evidence="11">Cell wall biogenesis; peptidoglycan biosynthesis.</text>
</comment>
<keyword evidence="14" id="KW-1185">Reference proteome</keyword>
<proteinExistence type="inferred from homology"/>
<comment type="caution">
    <text evidence="13">The sequence shown here is derived from an EMBL/GenBank/DDBJ whole genome shotgun (WGS) entry which is preliminary data.</text>
</comment>
<evidence type="ECO:0000256" key="10">
    <source>
        <dbReference type="ARBA" id="ARBA00023316"/>
    </source>
</evidence>
<evidence type="ECO:0000256" key="2">
    <source>
        <dbReference type="ARBA" id="ARBA00022519"/>
    </source>
</evidence>
<evidence type="ECO:0000256" key="1">
    <source>
        <dbReference type="ARBA" id="ARBA00022475"/>
    </source>
</evidence>
<evidence type="ECO:0000313" key="13">
    <source>
        <dbReference type="EMBL" id="MFL9924671.1"/>
    </source>
</evidence>
<reference evidence="13 14" key="1">
    <citation type="journal article" date="2024" name="Chem. Sci.">
        <title>Discovery of megapolipeptins by genome mining of a Burkholderiales bacteria collection.</title>
        <authorList>
            <person name="Paulo B.S."/>
            <person name="Recchia M.J.J."/>
            <person name="Lee S."/>
            <person name="Fergusson C.H."/>
            <person name="Romanowski S.B."/>
            <person name="Hernandez A."/>
            <person name="Krull N."/>
            <person name="Liu D.Y."/>
            <person name="Cavanagh H."/>
            <person name="Bos A."/>
            <person name="Gray C.A."/>
            <person name="Murphy B.T."/>
            <person name="Linington R.G."/>
            <person name="Eustaquio A.S."/>
        </authorList>
    </citation>
    <scope>NUCLEOTIDE SEQUENCE [LARGE SCALE GENOMIC DNA]</scope>
    <source>
        <strain evidence="13 14">RL21-008-BIB-A</strain>
    </source>
</reference>
<keyword evidence="5 11" id="KW-0812">Transmembrane</keyword>
<dbReference type="NCBIfam" id="TIGR02070">
    <property type="entry name" value="mono_pep_trsgly"/>
    <property type="match status" value="1"/>
</dbReference>
<evidence type="ECO:0000256" key="3">
    <source>
        <dbReference type="ARBA" id="ARBA00022676"/>
    </source>
</evidence>
<evidence type="ECO:0000256" key="11">
    <source>
        <dbReference type="HAMAP-Rule" id="MF_00766"/>
    </source>
</evidence>
<dbReference type="Gene3D" id="1.10.3810.10">
    <property type="entry name" value="Biosynthetic peptidoglycan transglycosylase-like"/>
    <property type="match status" value="1"/>
</dbReference>
<keyword evidence="7 11" id="KW-0573">Peptidoglycan synthesis</keyword>
<evidence type="ECO:0000256" key="6">
    <source>
        <dbReference type="ARBA" id="ARBA00022960"/>
    </source>
</evidence>
<sequence length="235" mass="27180">MKSLRKLIMWLILLPIACVLLLQAYFFVQIWWWVDHNPDSTSFMRQQRSLLREKNPDAELQFKWVPYNRISSNLKRAIIASEDSNFSVHEGIDWDALERAYEKNEKKGKVVAGGSTITQQLAKNLFLSGERSYLRKGQEFIITFMLEFLMDKQRIFEIYLNVVEWGNGVFGAEAAAQHYYRTTAANLGAEQAARLAVMLPRPRFYDKNRSSAYLANRSSLILRRMGAAALPPTHK</sequence>
<accession>A0ABW9A722</accession>
<comment type="similarity">
    <text evidence="11">Belongs to the glycosyltransferase 51 family.</text>
</comment>
<keyword evidence="4 11" id="KW-0808">Transferase</keyword>
<keyword evidence="8 11" id="KW-1133">Transmembrane helix</keyword>
<evidence type="ECO:0000313" key="14">
    <source>
        <dbReference type="Proteomes" id="UP001629246"/>
    </source>
</evidence>
<dbReference type="Proteomes" id="UP001629246">
    <property type="component" value="Unassembled WGS sequence"/>
</dbReference>
<organism evidence="13 14">
    <name type="scientific">Herbaspirillum lusitanum</name>
    <dbReference type="NCBI Taxonomy" id="213312"/>
    <lineage>
        <taxon>Bacteria</taxon>
        <taxon>Pseudomonadati</taxon>
        <taxon>Pseudomonadota</taxon>
        <taxon>Betaproteobacteria</taxon>
        <taxon>Burkholderiales</taxon>
        <taxon>Oxalobacteraceae</taxon>
        <taxon>Herbaspirillum</taxon>
    </lineage>
</organism>
<dbReference type="HAMAP" id="MF_00766">
    <property type="entry name" value="PGT_MtgA"/>
    <property type="match status" value="1"/>
</dbReference>
<feature type="transmembrane region" description="Helical" evidence="11">
    <location>
        <begin position="7"/>
        <end position="34"/>
    </location>
</feature>
<dbReference type="PANTHER" id="PTHR30400:SF0">
    <property type="entry name" value="BIOSYNTHETIC PEPTIDOGLYCAN TRANSGLYCOSYLASE"/>
    <property type="match status" value="1"/>
</dbReference>
<dbReference type="EMBL" id="JAQQFM010000004">
    <property type="protein sequence ID" value="MFL9924671.1"/>
    <property type="molecule type" value="Genomic_DNA"/>
</dbReference>
<name>A0ABW9A722_9BURK</name>
<dbReference type="Pfam" id="PF00912">
    <property type="entry name" value="Transgly"/>
    <property type="match status" value="1"/>
</dbReference>
<dbReference type="InterPro" id="IPR011812">
    <property type="entry name" value="Pep_trsgly"/>
</dbReference>
<dbReference type="InterPro" id="IPR001264">
    <property type="entry name" value="Glyco_trans_51"/>
</dbReference>
<dbReference type="EC" id="2.4.99.28" evidence="11"/>
<keyword evidence="3 11" id="KW-0328">Glycosyltransferase</keyword>
<keyword evidence="6 11" id="KW-0133">Cell shape</keyword>
<keyword evidence="9 11" id="KW-0472">Membrane</keyword>
<evidence type="ECO:0000256" key="4">
    <source>
        <dbReference type="ARBA" id="ARBA00022679"/>
    </source>
</evidence>
<dbReference type="RefSeq" id="WP_408157533.1">
    <property type="nucleotide sequence ID" value="NZ_JAQQFM010000004.1"/>
</dbReference>
<evidence type="ECO:0000256" key="7">
    <source>
        <dbReference type="ARBA" id="ARBA00022984"/>
    </source>
</evidence>
<comment type="subcellular location">
    <subcellularLocation>
        <location evidence="11">Cell inner membrane</location>
        <topology evidence="11">Single-pass membrane protein</topology>
    </subcellularLocation>
</comment>
<feature type="domain" description="Glycosyl transferase family 51" evidence="12">
    <location>
        <begin position="58"/>
        <end position="225"/>
    </location>
</feature>
<keyword evidence="10 11" id="KW-0961">Cell wall biogenesis/degradation</keyword>
<dbReference type="InterPro" id="IPR036950">
    <property type="entry name" value="PBP_transglycosylase"/>
</dbReference>